<protein>
    <recommendedName>
        <fullName evidence="4">Cleavage and polyadenylation specificity factor subunit 5</fullName>
    </recommendedName>
</protein>
<dbReference type="Pfam" id="PF22700">
    <property type="entry name" value="MVD-like_N"/>
    <property type="match status" value="1"/>
</dbReference>
<dbReference type="GO" id="GO:0003723">
    <property type="term" value="F:RNA binding"/>
    <property type="evidence" value="ECO:0007669"/>
    <property type="project" value="UniProtKB-KW"/>
</dbReference>
<evidence type="ECO:0000256" key="5">
    <source>
        <dbReference type="ARBA" id="ARBA00022490"/>
    </source>
</evidence>
<dbReference type="AlphaFoldDB" id="A0ABD2A6V8"/>
<dbReference type="GO" id="GO:0005634">
    <property type="term" value="C:nucleus"/>
    <property type="evidence" value="ECO:0007669"/>
    <property type="project" value="UniProtKB-SubCell"/>
</dbReference>
<evidence type="ECO:0000256" key="7">
    <source>
        <dbReference type="ARBA" id="ARBA00022884"/>
    </source>
</evidence>
<keyword evidence="12" id="KW-1185">Reference proteome</keyword>
<dbReference type="EMBL" id="JAUDFV010000154">
    <property type="protein sequence ID" value="KAL2716369.1"/>
    <property type="molecule type" value="Genomic_DNA"/>
</dbReference>
<dbReference type="InterPro" id="IPR014721">
    <property type="entry name" value="Ribsml_uS5_D2-typ_fold_subgr"/>
</dbReference>
<dbReference type="NCBIfam" id="TIGR01240">
    <property type="entry name" value="mevDPdecarb"/>
    <property type="match status" value="1"/>
</dbReference>
<keyword evidence="6" id="KW-0507">mRNA processing</keyword>
<dbReference type="Pfam" id="PF18376">
    <property type="entry name" value="MDD_C"/>
    <property type="match status" value="1"/>
</dbReference>
<dbReference type="InterPro" id="IPR029765">
    <property type="entry name" value="Mev_diP_decarb"/>
</dbReference>
<organism evidence="11 12">
    <name type="scientific">Vespula squamosa</name>
    <name type="common">Southern yellow jacket</name>
    <name type="synonym">Wasp</name>
    <dbReference type="NCBI Taxonomy" id="30214"/>
    <lineage>
        <taxon>Eukaryota</taxon>
        <taxon>Metazoa</taxon>
        <taxon>Ecdysozoa</taxon>
        <taxon>Arthropoda</taxon>
        <taxon>Hexapoda</taxon>
        <taxon>Insecta</taxon>
        <taxon>Pterygota</taxon>
        <taxon>Neoptera</taxon>
        <taxon>Endopterygota</taxon>
        <taxon>Hymenoptera</taxon>
        <taxon>Apocrita</taxon>
        <taxon>Aculeata</taxon>
        <taxon>Vespoidea</taxon>
        <taxon>Vespidae</taxon>
        <taxon>Vespinae</taxon>
        <taxon>Vespula</taxon>
    </lineage>
</organism>
<dbReference type="GO" id="GO:0006397">
    <property type="term" value="P:mRNA processing"/>
    <property type="evidence" value="ECO:0007669"/>
    <property type="project" value="UniProtKB-KW"/>
</dbReference>
<dbReference type="SUPFAM" id="SSF54211">
    <property type="entry name" value="Ribosomal protein S5 domain 2-like"/>
    <property type="match status" value="1"/>
</dbReference>
<feature type="region of interest" description="Disordered" evidence="9">
    <location>
        <begin position="1"/>
        <end position="24"/>
    </location>
</feature>
<dbReference type="FunFam" id="3.90.79.10:FF:000008">
    <property type="entry name" value="cleavage and polyadenylation specificity factor subunit 5"/>
    <property type="match status" value="1"/>
</dbReference>
<dbReference type="Gene3D" id="3.30.70.890">
    <property type="entry name" value="GHMP kinase, C-terminal domain"/>
    <property type="match status" value="1"/>
</dbReference>
<keyword evidence="7" id="KW-0694">RNA-binding</keyword>
<dbReference type="SUPFAM" id="SSF55060">
    <property type="entry name" value="GHMP Kinase, C-terminal domain"/>
    <property type="match status" value="1"/>
</dbReference>
<dbReference type="InterPro" id="IPR053859">
    <property type="entry name" value="MVD-like_N"/>
</dbReference>
<keyword evidence="8" id="KW-0539">Nucleus</keyword>
<dbReference type="CDD" id="cd18871">
    <property type="entry name" value="NUDIX_Cfim25_Nudt21"/>
    <property type="match status" value="1"/>
</dbReference>
<gene>
    <name evidence="11" type="ORF">V1478_014045</name>
</gene>
<dbReference type="InterPro" id="IPR000086">
    <property type="entry name" value="NUDIX_hydrolase_dom"/>
</dbReference>
<dbReference type="Gene3D" id="3.30.230.10">
    <property type="match status" value="1"/>
</dbReference>
<evidence type="ECO:0000259" key="10">
    <source>
        <dbReference type="PROSITE" id="PS51462"/>
    </source>
</evidence>
<evidence type="ECO:0000256" key="9">
    <source>
        <dbReference type="SAM" id="MobiDB-lite"/>
    </source>
</evidence>
<evidence type="ECO:0000256" key="2">
    <source>
        <dbReference type="ARBA" id="ARBA00004496"/>
    </source>
</evidence>
<dbReference type="PANTHER" id="PTHR10977">
    <property type="entry name" value="DIPHOSPHOMEVALONATE DECARBOXYLASE"/>
    <property type="match status" value="1"/>
</dbReference>
<dbReference type="FunFam" id="3.30.230.10:FF:000080">
    <property type="entry name" value="Diphosphomevalonate decarboxylase"/>
    <property type="match status" value="1"/>
</dbReference>
<proteinExistence type="inferred from homology"/>
<evidence type="ECO:0000256" key="4">
    <source>
        <dbReference type="ARBA" id="ARBA00016266"/>
    </source>
</evidence>
<dbReference type="GO" id="GO:0005737">
    <property type="term" value="C:cytoplasm"/>
    <property type="evidence" value="ECO:0007669"/>
    <property type="project" value="UniProtKB-SubCell"/>
</dbReference>
<accession>A0ABD2A6V8</accession>
<dbReference type="InterPro" id="IPR041431">
    <property type="entry name" value="Mvd1_C"/>
</dbReference>
<reference evidence="11 12" key="1">
    <citation type="journal article" date="2024" name="Ann. Entomol. Soc. Am.">
        <title>Genomic analyses of the southern and eastern yellowjacket wasps (Hymenoptera: Vespidae) reveal evolutionary signatures of social life.</title>
        <authorList>
            <person name="Catto M.A."/>
            <person name="Caine P.B."/>
            <person name="Orr S.E."/>
            <person name="Hunt B.G."/>
            <person name="Goodisman M.A.D."/>
        </authorList>
    </citation>
    <scope>NUCLEOTIDE SEQUENCE [LARGE SCALE GENOMIC DNA]</scope>
    <source>
        <strain evidence="11">233</strain>
        <tissue evidence="11">Head and thorax</tissue>
    </source>
</reference>
<evidence type="ECO:0000256" key="3">
    <source>
        <dbReference type="ARBA" id="ARBA00009710"/>
    </source>
</evidence>
<evidence type="ECO:0000256" key="6">
    <source>
        <dbReference type="ARBA" id="ARBA00022664"/>
    </source>
</evidence>
<comment type="similarity">
    <text evidence="3">Belongs to the Nudix hydrolase family. CPSF5 subfamily.</text>
</comment>
<evidence type="ECO:0000256" key="8">
    <source>
        <dbReference type="ARBA" id="ARBA00023242"/>
    </source>
</evidence>
<dbReference type="InterPro" id="IPR036554">
    <property type="entry name" value="GHMP_kinase_C_sf"/>
</dbReference>
<dbReference type="InterPro" id="IPR016706">
    <property type="entry name" value="Cleav_polyA_spec_factor_su5"/>
</dbReference>
<dbReference type="Proteomes" id="UP001607302">
    <property type="component" value="Unassembled WGS sequence"/>
</dbReference>
<sequence length="628" mass="70697">MAMGTTQGKATGWPRRTSNSSFEGKVVQNQSVTINRTVNLYPLTNYTFGTKEPLFEKDPSVPARFQRMRDEFDKIGMRRSVEGVLLVHEHGLPHVLLLQLGTTFFKLPGGELNAGEDEVEGLKRLLTETFGRQDGVKQEWVIEDTIGNWWRPNFEPPQYPYVPPHITKPKEHKRLFLVQLQEKALFAVPKNYKLVAAPLFELYDNSQGYGPIISSLPQSLCSDIVLDDEVIAPVFSINIMGTVTCIAPVNIAVIKYWGKRDENLLLPINDSISVSLNTEQLCAKTTVMINQHFKEDCIWLNGYEENFNNPRLQKCLTEIRKRAKLTSELMDWKLHICSENNFPTASGLASSAAGYACLALALAKLYKVEGDISTIARVGSGSACRSTIGGFVRWHMGSCENGNDSIAKQIAPASYWPEMRTLILVINDEKKKVSSAIGMKRTIDTSELLQYRAKYVVPKWAEKMQIAIMKKDFSTFAELTMKDSNQMHAVCLDSYPPVKYMNDISFAIVNLIHSYNTVVNDVKVAYTYDAGPNAILYLLEKDIPQIVAILDHYFPPANNNLNNYKRGIPIETVQLSQDLLEKIDSKVQEPGKIKYMIHTGIGDGPKYLESPKDHLLNDQGLPIRQQVV</sequence>
<comment type="subcellular location">
    <subcellularLocation>
        <location evidence="2">Cytoplasm</location>
    </subcellularLocation>
    <subcellularLocation>
        <location evidence="1">Nucleus</location>
    </subcellularLocation>
</comment>
<dbReference type="FunFam" id="3.30.70.890:FF:000005">
    <property type="entry name" value="Diphosphomevalonate decarboxylase"/>
    <property type="match status" value="1"/>
</dbReference>
<dbReference type="PANTHER" id="PTHR10977:SF3">
    <property type="entry name" value="DIPHOSPHOMEVALONATE DECARBOXYLASE"/>
    <property type="match status" value="1"/>
</dbReference>
<keyword evidence="5" id="KW-0963">Cytoplasm</keyword>
<name>A0ABD2A6V8_VESSQ</name>
<dbReference type="PROSITE" id="PS51462">
    <property type="entry name" value="NUDIX"/>
    <property type="match status" value="1"/>
</dbReference>
<dbReference type="Gene3D" id="3.90.79.10">
    <property type="entry name" value="Nucleoside Triphosphate Pyrophosphohydrolase"/>
    <property type="match status" value="1"/>
</dbReference>
<evidence type="ECO:0000256" key="1">
    <source>
        <dbReference type="ARBA" id="ARBA00004123"/>
    </source>
</evidence>
<feature type="domain" description="Nudix hydrolase" evidence="10">
    <location>
        <begin position="77"/>
        <end position="202"/>
    </location>
</feature>
<evidence type="ECO:0000313" key="11">
    <source>
        <dbReference type="EMBL" id="KAL2716369.1"/>
    </source>
</evidence>
<evidence type="ECO:0000313" key="12">
    <source>
        <dbReference type="Proteomes" id="UP001607302"/>
    </source>
</evidence>
<comment type="caution">
    <text evidence="11">The sequence shown here is derived from an EMBL/GenBank/DDBJ whole genome shotgun (WGS) entry which is preliminary data.</text>
</comment>
<dbReference type="InterPro" id="IPR020568">
    <property type="entry name" value="Ribosomal_Su5_D2-typ_SF"/>
</dbReference>
<dbReference type="Pfam" id="PF13869">
    <property type="entry name" value="NUDIX_2"/>
    <property type="match status" value="1"/>
</dbReference>